<proteinExistence type="inferred from homology"/>
<dbReference type="InterPro" id="IPR005026">
    <property type="entry name" value="SAPAP"/>
</dbReference>
<dbReference type="GO" id="GO:0023052">
    <property type="term" value="P:signaling"/>
    <property type="evidence" value="ECO:0007669"/>
    <property type="project" value="InterPro"/>
</dbReference>
<dbReference type="GO" id="GO:0098978">
    <property type="term" value="C:glutamatergic synapse"/>
    <property type="evidence" value="ECO:0007669"/>
    <property type="project" value="TreeGrafter"/>
</dbReference>
<feature type="compositionally biased region" description="Basic and acidic residues" evidence="3">
    <location>
        <begin position="176"/>
        <end position="185"/>
    </location>
</feature>
<feature type="coiled-coil region" evidence="2">
    <location>
        <begin position="67"/>
        <end position="94"/>
    </location>
</feature>
<comment type="similarity">
    <text evidence="1">Belongs to the SAPAP family.</text>
</comment>
<feature type="compositionally biased region" description="Basic and acidic residues" evidence="3">
    <location>
        <begin position="223"/>
        <end position="237"/>
    </location>
</feature>
<organism evidence="5">
    <name type="scientific">Culicoides sonorensis</name>
    <name type="common">Biting midge</name>
    <dbReference type="NCBI Taxonomy" id="179676"/>
    <lineage>
        <taxon>Eukaryota</taxon>
        <taxon>Metazoa</taxon>
        <taxon>Ecdysozoa</taxon>
        <taxon>Arthropoda</taxon>
        <taxon>Hexapoda</taxon>
        <taxon>Insecta</taxon>
        <taxon>Pterygota</taxon>
        <taxon>Neoptera</taxon>
        <taxon>Endopterygota</taxon>
        <taxon>Diptera</taxon>
        <taxon>Nematocera</taxon>
        <taxon>Chironomoidea</taxon>
        <taxon>Ceratopogonidae</taxon>
        <taxon>Ceratopogoninae</taxon>
        <taxon>Culicoides</taxon>
        <taxon>Monoculicoides</taxon>
    </lineage>
</organism>
<dbReference type="GO" id="GO:0099572">
    <property type="term" value="C:postsynaptic specialization"/>
    <property type="evidence" value="ECO:0007669"/>
    <property type="project" value="TreeGrafter"/>
</dbReference>
<feature type="region of interest" description="Disordered" evidence="3">
    <location>
        <begin position="176"/>
        <end position="270"/>
    </location>
</feature>
<evidence type="ECO:0000256" key="2">
    <source>
        <dbReference type="SAM" id="Coils"/>
    </source>
</evidence>
<gene>
    <name evidence="5" type="primary">CSON001475</name>
</gene>
<dbReference type="GO" id="GO:0060090">
    <property type="term" value="F:molecular adaptor activity"/>
    <property type="evidence" value="ECO:0007669"/>
    <property type="project" value="TreeGrafter"/>
</dbReference>
<dbReference type="AlphaFoldDB" id="A0A336MGQ4"/>
<dbReference type="EMBL" id="UFQT01001227">
    <property type="protein sequence ID" value="SSX29562.1"/>
    <property type="molecule type" value="Genomic_DNA"/>
</dbReference>
<dbReference type="EMBL" id="UFQS01001227">
    <property type="protein sequence ID" value="SSX09839.1"/>
    <property type="molecule type" value="Genomic_DNA"/>
</dbReference>
<feature type="compositionally biased region" description="Polar residues" evidence="3">
    <location>
        <begin position="240"/>
        <end position="261"/>
    </location>
</feature>
<sequence length="270" mass="30473">MISSTTNGIERLKINGDDSCGKKTSNGTDTVDKSVSISMNSNNCINNCNNSSSNNTNNVHRDGNYYLKQLNNTRDRLVSTANELDKELEVLLQKSDAPEEIIGNMRAASGKARLLATKKIKQFEELCHKNLVPPPDDPFPTKVEDLEGFWDMVMLQVDDCDSSFARIETYRKNDWQVSEETHVDSSPRTPPVRSTPGSKRPSVPRMTPRDSVDKTPQALLANKKREEQRQKLAEMKRQYKLQQQELKKSGASTENGTNTESMIKETLDKY</sequence>
<reference evidence="4" key="1">
    <citation type="submission" date="2018-04" db="EMBL/GenBank/DDBJ databases">
        <authorList>
            <person name="Go L.Y."/>
            <person name="Mitchell J.A."/>
        </authorList>
    </citation>
    <scope>NUCLEOTIDE SEQUENCE</scope>
    <source>
        <tissue evidence="4">Whole organism</tissue>
    </source>
</reference>
<evidence type="ECO:0000313" key="4">
    <source>
        <dbReference type="EMBL" id="SSX09839.1"/>
    </source>
</evidence>
<dbReference type="Pfam" id="PF03359">
    <property type="entry name" value="GKAP"/>
    <property type="match status" value="1"/>
</dbReference>
<keyword evidence="2" id="KW-0175">Coiled coil</keyword>
<dbReference type="VEuPathDB" id="VectorBase:CSON001475"/>
<evidence type="ECO:0000313" key="5">
    <source>
        <dbReference type="EMBL" id="SSX29562.1"/>
    </source>
</evidence>
<protein>
    <submittedName>
        <fullName evidence="5">CSON001475 protein</fullName>
    </submittedName>
</protein>
<dbReference type="PANTHER" id="PTHR12353:SF31">
    <property type="entry name" value="LD44824P"/>
    <property type="match status" value="1"/>
</dbReference>
<evidence type="ECO:0000256" key="1">
    <source>
        <dbReference type="ARBA" id="ARBA00008839"/>
    </source>
</evidence>
<name>A0A336MGQ4_CULSO</name>
<reference evidence="5" key="2">
    <citation type="submission" date="2018-07" db="EMBL/GenBank/DDBJ databases">
        <authorList>
            <person name="Quirk P.G."/>
            <person name="Krulwich T.A."/>
        </authorList>
    </citation>
    <scope>NUCLEOTIDE SEQUENCE</scope>
</reference>
<evidence type="ECO:0000256" key="3">
    <source>
        <dbReference type="SAM" id="MobiDB-lite"/>
    </source>
</evidence>
<dbReference type="PANTHER" id="PTHR12353">
    <property type="entry name" value="DISKS LARGE-ASSOCIATED PROTEIN DAP SAP90/PSD-95-ASSOCIATED PROTEIN"/>
    <property type="match status" value="1"/>
</dbReference>
<accession>A0A336MGQ4</accession>